<dbReference type="Gene3D" id="3.10.450.50">
    <property type="match status" value="1"/>
</dbReference>
<evidence type="ECO:0000313" key="3">
    <source>
        <dbReference type="Proteomes" id="UP001595833"/>
    </source>
</evidence>
<dbReference type="Proteomes" id="UP001595833">
    <property type="component" value="Unassembled WGS sequence"/>
</dbReference>
<keyword evidence="3" id="KW-1185">Reference proteome</keyword>
<evidence type="ECO:0000259" key="1">
    <source>
        <dbReference type="Pfam" id="PF12680"/>
    </source>
</evidence>
<dbReference type="EMBL" id="JBHSJB010000025">
    <property type="protein sequence ID" value="MFC5056992.1"/>
    <property type="molecule type" value="Genomic_DNA"/>
</dbReference>
<evidence type="ECO:0000313" key="2">
    <source>
        <dbReference type="EMBL" id="MFC5056992.1"/>
    </source>
</evidence>
<dbReference type="RefSeq" id="WP_344039109.1">
    <property type="nucleotide sequence ID" value="NZ_BAAAKE010000014.1"/>
</dbReference>
<organism evidence="2 3">
    <name type="scientific">Saccharothrix xinjiangensis</name>
    <dbReference type="NCBI Taxonomy" id="204798"/>
    <lineage>
        <taxon>Bacteria</taxon>
        <taxon>Bacillati</taxon>
        <taxon>Actinomycetota</taxon>
        <taxon>Actinomycetes</taxon>
        <taxon>Pseudonocardiales</taxon>
        <taxon>Pseudonocardiaceae</taxon>
        <taxon>Saccharothrix</taxon>
    </lineage>
</organism>
<proteinExistence type="predicted"/>
<feature type="domain" description="SnoaL-like" evidence="1">
    <location>
        <begin position="9"/>
        <end position="115"/>
    </location>
</feature>
<name>A0ABV9Y5I1_9PSEU</name>
<sequence>MNAREIVDEALRLVLAHDMGGFADLWADDGVMEFPFASAEPRRLVGREAVRDYLRDYTDHLAPEAVTALTVHRTADPEVVVAEFEVEGRLVATGAGYRMPYVAVITARDGRITRYRDYWSPAAIPDTGFGKGTAA</sequence>
<reference evidence="3" key="1">
    <citation type="journal article" date="2019" name="Int. J. Syst. Evol. Microbiol.">
        <title>The Global Catalogue of Microorganisms (GCM) 10K type strain sequencing project: providing services to taxonomists for standard genome sequencing and annotation.</title>
        <authorList>
            <consortium name="The Broad Institute Genomics Platform"/>
            <consortium name="The Broad Institute Genome Sequencing Center for Infectious Disease"/>
            <person name="Wu L."/>
            <person name="Ma J."/>
        </authorList>
    </citation>
    <scope>NUCLEOTIDE SEQUENCE [LARGE SCALE GENOMIC DNA]</scope>
    <source>
        <strain evidence="3">KCTC 12848</strain>
    </source>
</reference>
<comment type="caution">
    <text evidence="2">The sequence shown here is derived from an EMBL/GenBank/DDBJ whole genome shotgun (WGS) entry which is preliminary data.</text>
</comment>
<gene>
    <name evidence="2" type="ORF">ACFPFM_24995</name>
</gene>
<dbReference type="SUPFAM" id="SSF54427">
    <property type="entry name" value="NTF2-like"/>
    <property type="match status" value="1"/>
</dbReference>
<dbReference type="InterPro" id="IPR032710">
    <property type="entry name" value="NTF2-like_dom_sf"/>
</dbReference>
<accession>A0ABV9Y5I1</accession>
<dbReference type="Pfam" id="PF12680">
    <property type="entry name" value="SnoaL_2"/>
    <property type="match status" value="1"/>
</dbReference>
<protein>
    <submittedName>
        <fullName evidence="2">Nuclear transport factor 2 family protein</fullName>
    </submittedName>
</protein>
<dbReference type="CDD" id="cd00531">
    <property type="entry name" value="NTF2_like"/>
    <property type="match status" value="1"/>
</dbReference>
<dbReference type="InterPro" id="IPR037401">
    <property type="entry name" value="SnoaL-like"/>
</dbReference>